<accession>I3ZHG7</accession>
<dbReference type="SUPFAM" id="SSF49478">
    <property type="entry name" value="Cna protein B-type domain"/>
    <property type="match status" value="1"/>
</dbReference>
<dbReference type="KEGG" id="trs:Terro_2431"/>
<dbReference type="eggNOG" id="ENOG5033RK2">
    <property type="taxonomic scope" value="Bacteria"/>
</dbReference>
<dbReference type="OrthoDB" id="115803at2"/>
<dbReference type="Proteomes" id="UP000006056">
    <property type="component" value="Chromosome"/>
</dbReference>
<gene>
    <name evidence="1" type="ordered locus">Terro_2064</name>
    <name evidence="2" type="ordered locus">Terro_2431</name>
</gene>
<dbReference type="EMBL" id="CP003379">
    <property type="protein sequence ID" value="AFL88685.1"/>
    <property type="molecule type" value="Genomic_DNA"/>
</dbReference>
<evidence type="ECO:0000313" key="3">
    <source>
        <dbReference type="Proteomes" id="UP000006056"/>
    </source>
</evidence>
<evidence type="ECO:0000313" key="2">
    <source>
        <dbReference type="EMBL" id="AFL88685.1"/>
    </source>
</evidence>
<organism evidence="2 3">
    <name type="scientific">Terriglobus roseus (strain DSM 18391 / NRRL B-41598 / KBS 63)</name>
    <dbReference type="NCBI Taxonomy" id="926566"/>
    <lineage>
        <taxon>Bacteria</taxon>
        <taxon>Pseudomonadati</taxon>
        <taxon>Acidobacteriota</taxon>
        <taxon>Terriglobia</taxon>
        <taxon>Terriglobales</taxon>
        <taxon>Acidobacteriaceae</taxon>
        <taxon>Terriglobus</taxon>
    </lineage>
</organism>
<dbReference type="InterPro" id="IPR013783">
    <property type="entry name" value="Ig-like_fold"/>
</dbReference>
<protein>
    <recommendedName>
        <fullName evidence="4">Carboxypeptidase regulatory-like domain-containing protein</fullName>
    </recommendedName>
</protein>
<keyword evidence="3" id="KW-1185">Reference proteome</keyword>
<reference evidence="2 3" key="1">
    <citation type="submission" date="2012-06" db="EMBL/GenBank/DDBJ databases">
        <title>Complete genome of Terriglobus roseus DSM 18391.</title>
        <authorList>
            <consortium name="US DOE Joint Genome Institute (JGI-PGF)"/>
            <person name="Lucas S."/>
            <person name="Copeland A."/>
            <person name="Lapidus A."/>
            <person name="Glavina del Rio T."/>
            <person name="Dalin E."/>
            <person name="Tice H."/>
            <person name="Bruce D."/>
            <person name="Goodwin L."/>
            <person name="Pitluck S."/>
            <person name="Peters L."/>
            <person name="Mikhailova N."/>
            <person name="Munk A.C.C."/>
            <person name="Kyrpides N."/>
            <person name="Mavromatis K."/>
            <person name="Ivanova N."/>
            <person name="Brettin T."/>
            <person name="Detter J.C."/>
            <person name="Han C."/>
            <person name="Larimer F."/>
            <person name="Land M."/>
            <person name="Hauser L."/>
            <person name="Markowitz V."/>
            <person name="Cheng J.-F."/>
            <person name="Hugenholtz P."/>
            <person name="Woyke T."/>
            <person name="Wu D."/>
            <person name="Brambilla E."/>
            <person name="Klenk H.-P."/>
            <person name="Eisen J.A."/>
        </authorList>
    </citation>
    <scope>NUCLEOTIDE SEQUENCE [LARGE SCALE GENOMIC DNA]</scope>
    <source>
        <strain evidence="2">DSM 18391</strain>
        <strain evidence="3">DSM 18391 / NRRL B-41598 / KBS 63</strain>
    </source>
</reference>
<dbReference type="AlphaFoldDB" id="I3ZHG7"/>
<evidence type="ECO:0000313" key="1">
    <source>
        <dbReference type="EMBL" id="AFL88343.1"/>
    </source>
</evidence>
<dbReference type="EMBL" id="CP003379">
    <property type="protein sequence ID" value="AFL88343.1"/>
    <property type="molecule type" value="Genomic_DNA"/>
</dbReference>
<dbReference type="KEGG" id="trs:Terro_2064"/>
<evidence type="ECO:0008006" key="4">
    <source>
        <dbReference type="Google" id="ProtNLM"/>
    </source>
</evidence>
<proteinExistence type="predicted"/>
<name>I3ZHG7_TERRK</name>
<dbReference type="Gene3D" id="2.60.40.10">
    <property type="entry name" value="Immunoglobulins"/>
    <property type="match status" value="1"/>
</dbReference>
<dbReference type="Pfam" id="PF13620">
    <property type="entry name" value="CarboxypepD_reg"/>
    <property type="match status" value="1"/>
</dbReference>
<sequence>MSCMFVALPLWGQNQAALHLPDGPTPQSTSSMAIAQATTQGDSTLSGMILDTAGASIVGIALHLEDVAGKDIRQASTDIDGKFTFGKVASGTYRVVVLPQNGFEGYTTESFDVGSQEAVAIYAITLGIASASSEVTVRPTEIIAAEQIKAQEKQRLIGILPNYYISFVHDAAPMTAKQKYGLALHEFLDPTRFAGTAIVAGVEQANNSYAGYGSGAAGYGKRYAAAYGDGLFQSILSHAVFPSLLHQDPRYFYQGTGTTKSRALHAISFAVAVRNDNGHTAPNYSYLLGDIGAGMISNLYYPHADRGYGLVFTNAIISMGGRAAGGLLHEFLDKHITKNVPRTGTSSTSGKIQP</sequence>
<dbReference type="HOGENOM" id="CLU_053531_0_0_0"/>